<evidence type="ECO:0000313" key="1">
    <source>
        <dbReference type="EMBL" id="MFB9861561.1"/>
    </source>
</evidence>
<comment type="caution">
    <text evidence="1">The sequence shown here is derived from an EMBL/GenBank/DDBJ whole genome shotgun (WGS) entry which is preliminary data.</text>
</comment>
<reference evidence="1 2" key="1">
    <citation type="submission" date="2024-09" db="EMBL/GenBank/DDBJ databases">
        <authorList>
            <person name="Sun Q."/>
            <person name="Mori K."/>
        </authorList>
    </citation>
    <scope>NUCLEOTIDE SEQUENCE [LARGE SCALE GENOMIC DNA]</scope>
    <source>
        <strain evidence="1 2">JCM 12822</strain>
    </source>
</reference>
<protein>
    <submittedName>
        <fullName evidence="1">Uncharacterized protein</fullName>
    </submittedName>
</protein>
<dbReference type="Proteomes" id="UP001589740">
    <property type="component" value="Unassembled WGS sequence"/>
</dbReference>
<gene>
    <name evidence="1" type="ORF">ACFFLE_10830</name>
</gene>
<keyword evidence="2" id="KW-1185">Reference proteome</keyword>
<dbReference type="EMBL" id="JBHMAH010000031">
    <property type="protein sequence ID" value="MFB9861561.1"/>
    <property type="molecule type" value="Genomic_DNA"/>
</dbReference>
<dbReference type="RefSeq" id="WP_380572067.1">
    <property type="nucleotide sequence ID" value="NZ_JBHMAH010000031.1"/>
</dbReference>
<sequence length="170" mass="19744">MIQYHVVNAFLEEQTDCRSINELKALENTLPGEEGCFIDSALSFLMTRAERPPEWDLTVHCFGSCVINMSKIGIYALLDDGITAIHTPLLKQFGSIAQWQMVRYSFDDMQTLDMEKLDRDDLADKESGVLFMKVNNNKRQIRNYTLRNLNPAHLEQFQRLQMIRQASRMH</sequence>
<name>A0ABV5Z7D9_9STAP</name>
<accession>A0ABV5Z7D9</accession>
<evidence type="ECO:0000313" key="2">
    <source>
        <dbReference type="Proteomes" id="UP001589740"/>
    </source>
</evidence>
<proteinExistence type="predicted"/>
<organism evidence="1 2">
    <name type="scientific">Salinicoccus siamensis</name>
    <dbReference type="NCBI Taxonomy" id="381830"/>
    <lineage>
        <taxon>Bacteria</taxon>
        <taxon>Bacillati</taxon>
        <taxon>Bacillota</taxon>
        <taxon>Bacilli</taxon>
        <taxon>Bacillales</taxon>
        <taxon>Staphylococcaceae</taxon>
        <taxon>Salinicoccus</taxon>
    </lineage>
</organism>